<feature type="region of interest" description="Disordered" evidence="2">
    <location>
        <begin position="164"/>
        <end position="218"/>
    </location>
</feature>
<accession>A0A6A5XBN6</accession>
<dbReference type="RefSeq" id="XP_033378533.1">
    <property type="nucleotide sequence ID" value="XM_033534226.1"/>
</dbReference>
<feature type="region of interest" description="Disordered" evidence="2">
    <location>
        <begin position="573"/>
        <end position="604"/>
    </location>
</feature>
<reference evidence="3" key="1">
    <citation type="journal article" date="2020" name="Stud. Mycol.">
        <title>101 Dothideomycetes genomes: a test case for predicting lifestyles and emergence of pathogens.</title>
        <authorList>
            <person name="Haridas S."/>
            <person name="Albert R."/>
            <person name="Binder M."/>
            <person name="Bloem J."/>
            <person name="Labutti K."/>
            <person name="Salamov A."/>
            <person name="Andreopoulos B."/>
            <person name="Baker S."/>
            <person name="Barry K."/>
            <person name="Bills G."/>
            <person name="Bluhm B."/>
            <person name="Cannon C."/>
            <person name="Castanera R."/>
            <person name="Culley D."/>
            <person name="Daum C."/>
            <person name="Ezra D."/>
            <person name="Gonzalez J."/>
            <person name="Henrissat B."/>
            <person name="Kuo A."/>
            <person name="Liang C."/>
            <person name="Lipzen A."/>
            <person name="Lutzoni F."/>
            <person name="Magnuson J."/>
            <person name="Mondo S."/>
            <person name="Nolan M."/>
            <person name="Ohm R."/>
            <person name="Pangilinan J."/>
            <person name="Park H.-J."/>
            <person name="Ramirez L."/>
            <person name="Alfaro M."/>
            <person name="Sun H."/>
            <person name="Tritt A."/>
            <person name="Yoshinaga Y."/>
            <person name="Zwiers L.-H."/>
            <person name="Turgeon B."/>
            <person name="Goodwin S."/>
            <person name="Spatafora J."/>
            <person name="Crous P."/>
            <person name="Grigoriev I."/>
        </authorList>
    </citation>
    <scope>NUCLEOTIDE SEQUENCE</scope>
    <source>
        <strain evidence="3">CBS 175.79</strain>
    </source>
</reference>
<evidence type="ECO:0000313" key="4">
    <source>
        <dbReference type="Proteomes" id="UP000799778"/>
    </source>
</evidence>
<dbReference type="OrthoDB" id="3776883at2759"/>
<sequence>MVAPFASTTLNFLATYLRSHDAGQLLDNIPPYQDLDWKDNLPGAPGRALALGTRHDVDILVCVVQNGDKPAESRYFMKHPDSSSVKAITTDDVCDGADLTFPFVCLQGTSKSEKRNFSLLTKFYFSQAGIVDEAMEVALKDFAKRMHHVLELINFYMREHRVPKPRASIQSQTTESSDEEEQYEGQQREQLEQEIESVQSNQPKQKSPTRKQKAKLNNYDIPPINQILESLVAQDAEDLLDVIPPVTDMTFEPQDVDERAASHKLFFATHSKADRSIYVFLRPSNGKSHHEVVFRQEGRRGVAPQQLSAETAISQNLQRPFDKLRTWPIESSVKARISLMIKFYFGWQGLISQDVLLRETVDFSRRLKSALTHIDEKIKREQRDPSWTRPDYVNPVVIADIDNAFNELEDSDESDEESEIELGLPSPLVHPSKPHPPPSTATITARASEPPPKPQLTRHESPLKPPPQRPIIPSSSSTDTLPNNHHRNHHHHPFTLQKHQQPSTPGTLTRHAKRKRRSTEAEDLRTYLTLDEHYQNQLESIDDKLAELRNEAASLNTQWHAIKKMKRENLEVFRGRSARFGREDDEDDDDDGGGGGGSGDGAAS</sequence>
<proteinExistence type="predicted"/>
<feature type="coiled-coil region" evidence="1">
    <location>
        <begin position="531"/>
        <end position="558"/>
    </location>
</feature>
<feature type="compositionally biased region" description="Polar residues" evidence="2">
    <location>
        <begin position="497"/>
        <end position="507"/>
    </location>
</feature>
<feature type="region of interest" description="Disordered" evidence="2">
    <location>
        <begin position="408"/>
        <end position="524"/>
    </location>
</feature>
<dbReference type="EMBL" id="ML978077">
    <property type="protein sequence ID" value="KAF2010194.1"/>
    <property type="molecule type" value="Genomic_DNA"/>
</dbReference>
<protein>
    <submittedName>
        <fullName evidence="3">Uncharacterized protein</fullName>
    </submittedName>
</protein>
<evidence type="ECO:0000256" key="1">
    <source>
        <dbReference type="SAM" id="Coils"/>
    </source>
</evidence>
<gene>
    <name evidence="3" type="ORF">BU24DRAFT_496958</name>
</gene>
<keyword evidence="1" id="KW-0175">Coiled coil</keyword>
<dbReference type="Proteomes" id="UP000799778">
    <property type="component" value="Unassembled WGS sequence"/>
</dbReference>
<organism evidence="3 4">
    <name type="scientific">Aaosphaeria arxii CBS 175.79</name>
    <dbReference type="NCBI Taxonomy" id="1450172"/>
    <lineage>
        <taxon>Eukaryota</taxon>
        <taxon>Fungi</taxon>
        <taxon>Dikarya</taxon>
        <taxon>Ascomycota</taxon>
        <taxon>Pezizomycotina</taxon>
        <taxon>Dothideomycetes</taxon>
        <taxon>Pleosporomycetidae</taxon>
        <taxon>Pleosporales</taxon>
        <taxon>Pleosporales incertae sedis</taxon>
        <taxon>Aaosphaeria</taxon>
    </lineage>
</organism>
<feature type="compositionally biased region" description="Acidic residues" evidence="2">
    <location>
        <begin position="583"/>
        <end position="592"/>
    </location>
</feature>
<dbReference type="AlphaFoldDB" id="A0A6A5XBN6"/>
<feature type="compositionally biased region" description="Basic residues" evidence="2">
    <location>
        <begin position="484"/>
        <end position="493"/>
    </location>
</feature>
<feature type="compositionally biased region" description="Polar residues" evidence="2">
    <location>
        <begin position="197"/>
        <end position="206"/>
    </location>
</feature>
<name>A0A6A5XBN6_9PLEO</name>
<dbReference type="GeneID" id="54291623"/>
<evidence type="ECO:0000256" key="2">
    <source>
        <dbReference type="SAM" id="MobiDB-lite"/>
    </source>
</evidence>
<keyword evidence="4" id="KW-1185">Reference proteome</keyword>
<feature type="compositionally biased region" description="Acidic residues" evidence="2">
    <location>
        <begin position="408"/>
        <end position="420"/>
    </location>
</feature>
<feature type="compositionally biased region" description="Low complexity" evidence="2">
    <location>
        <begin position="421"/>
        <end position="431"/>
    </location>
</feature>
<evidence type="ECO:0000313" key="3">
    <source>
        <dbReference type="EMBL" id="KAF2010194.1"/>
    </source>
</evidence>
<feature type="compositionally biased region" description="Gly residues" evidence="2">
    <location>
        <begin position="593"/>
        <end position="604"/>
    </location>
</feature>